<dbReference type="EMBL" id="LYPB01000084">
    <property type="protein sequence ID" value="OAS15221.1"/>
    <property type="molecule type" value="Genomic_DNA"/>
</dbReference>
<dbReference type="PRINTS" id="PR00420">
    <property type="entry name" value="RNGMNOXGNASE"/>
</dbReference>
<evidence type="ECO:0000256" key="5">
    <source>
        <dbReference type="ARBA" id="ARBA00023002"/>
    </source>
</evidence>
<comment type="cofactor">
    <cofactor evidence="1">
        <name>FAD</name>
        <dbReference type="ChEBI" id="CHEBI:57692"/>
    </cofactor>
</comment>
<protein>
    <submittedName>
        <fullName evidence="7">Nitrogen fixation protein FixC</fullName>
    </submittedName>
</protein>
<gene>
    <name evidence="7" type="ORF">A8708_22740</name>
</gene>
<evidence type="ECO:0000256" key="1">
    <source>
        <dbReference type="ARBA" id="ARBA00001974"/>
    </source>
</evidence>
<dbReference type="RefSeq" id="WP_068668420.1">
    <property type="nucleotide sequence ID" value="NZ_LYPB01000084.1"/>
</dbReference>
<keyword evidence="4" id="KW-0274">FAD</keyword>
<evidence type="ECO:0000256" key="4">
    <source>
        <dbReference type="ARBA" id="ARBA00022827"/>
    </source>
</evidence>
<feature type="domain" description="FixC-like C-terminal" evidence="6">
    <location>
        <begin position="367"/>
        <end position="435"/>
    </location>
</feature>
<accession>A0A198A2H2</accession>
<evidence type="ECO:0000259" key="6">
    <source>
        <dbReference type="Pfam" id="PF26311"/>
    </source>
</evidence>
<dbReference type="OrthoDB" id="9806565at2"/>
<dbReference type="SUPFAM" id="SSF51905">
    <property type="entry name" value="FAD/NAD(P)-binding domain"/>
    <property type="match status" value="1"/>
</dbReference>
<dbReference type="AlphaFoldDB" id="A0A198A2H2"/>
<comment type="similarity">
    <text evidence="2">Belongs to the ETF-QO/FixC family.</text>
</comment>
<name>A0A198A2H2_9BACL</name>
<evidence type="ECO:0000256" key="3">
    <source>
        <dbReference type="ARBA" id="ARBA00022630"/>
    </source>
</evidence>
<dbReference type="InterPro" id="IPR039651">
    <property type="entry name" value="FixC-like"/>
</dbReference>
<dbReference type="InterPro" id="IPR059103">
    <property type="entry name" value="FixC-like_C"/>
</dbReference>
<dbReference type="GO" id="GO:0016491">
    <property type="term" value="F:oxidoreductase activity"/>
    <property type="evidence" value="ECO:0007669"/>
    <property type="project" value="UniProtKB-KW"/>
</dbReference>
<dbReference type="STRING" id="1850517.A8708_22740"/>
<sequence>MNEKFDAIVVGGGPAGAAAALTMARAGLSVVLLERGEFPGAKNIFGGVLYRKQIEELVPEFWTEKNFPMERYIVEQRIWMMGKESMVTFGHRNEAYKEPYNCFTGLRVKFDQWFAEKAVAAGAIPIYETVALDVIREGNKVVGVRTDRDDGDLYADVVVIADGVNSLLGKAMGIHKEWMPDEVSLAVKEVIALPREKIEDRFGLEGDEGVTIEFMGETSLGMAGMGFLYTNKETISLGVGVMVNHLRDKKVKPYAVLDAVKQHPMIRKLIQGGETKEYSGHLIPEGGFHSIPTLSGDGWCVCGDAAQLINFVHREGTNLAMTSGRLAGEAIIEAKARGDFTAPTMHLYDNKIKESFVHKDLQKYKGMHQFLKEQDPELLFDRLPRAVNEAAYNMFLVDGITKAEKQKMAMKLIKNAAGGTVNLMKLGYKGWRAMNG</sequence>
<organism evidence="7 8">
    <name type="scientific">Paenibacillus oryzisoli</name>
    <dbReference type="NCBI Taxonomy" id="1850517"/>
    <lineage>
        <taxon>Bacteria</taxon>
        <taxon>Bacillati</taxon>
        <taxon>Bacillota</taxon>
        <taxon>Bacilli</taxon>
        <taxon>Bacillales</taxon>
        <taxon>Paenibacillaceae</taxon>
        <taxon>Paenibacillus</taxon>
    </lineage>
</organism>
<evidence type="ECO:0000256" key="2">
    <source>
        <dbReference type="ARBA" id="ARBA00006796"/>
    </source>
</evidence>
<comment type="caution">
    <text evidence="7">The sequence shown here is derived from an EMBL/GenBank/DDBJ whole genome shotgun (WGS) entry which is preliminary data.</text>
</comment>
<dbReference type="PANTHER" id="PTHR43624:SF2">
    <property type="entry name" value="ELECTRON TRANSFER FLAVOPROTEIN-QUINONE OXIDOREDUCTASE YDIS-RELATED"/>
    <property type="match status" value="1"/>
</dbReference>
<proteinExistence type="inferred from homology"/>
<keyword evidence="5" id="KW-0560">Oxidoreductase</keyword>
<evidence type="ECO:0000313" key="8">
    <source>
        <dbReference type="Proteomes" id="UP000078454"/>
    </source>
</evidence>
<dbReference type="Gene3D" id="3.50.50.60">
    <property type="entry name" value="FAD/NAD(P)-binding domain"/>
    <property type="match status" value="1"/>
</dbReference>
<dbReference type="SUPFAM" id="SSF54373">
    <property type="entry name" value="FAD-linked reductases, C-terminal domain"/>
    <property type="match status" value="1"/>
</dbReference>
<keyword evidence="8" id="KW-1185">Reference proteome</keyword>
<keyword evidence="3" id="KW-0285">Flavoprotein</keyword>
<dbReference type="PANTHER" id="PTHR43624">
    <property type="entry name" value="ELECTRON TRANSFER FLAVOPROTEIN-QUINONE OXIDOREDUCTASE YDIS-RELATED"/>
    <property type="match status" value="1"/>
</dbReference>
<reference evidence="7 8" key="1">
    <citation type="submission" date="2016-05" db="EMBL/GenBank/DDBJ databases">
        <title>Paenibacillus sp. 1ZS3-15 nov., isolated from the rhizosphere soil.</title>
        <authorList>
            <person name="Zhang X.X."/>
            <person name="Zhang J."/>
        </authorList>
    </citation>
    <scope>NUCLEOTIDE SEQUENCE [LARGE SCALE GENOMIC DNA]</scope>
    <source>
        <strain evidence="7 8">1ZS3-15</strain>
    </source>
</reference>
<dbReference type="Pfam" id="PF26311">
    <property type="entry name" value="ETF-QO_FixC_C"/>
    <property type="match status" value="1"/>
</dbReference>
<dbReference type="Proteomes" id="UP000078454">
    <property type="component" value="Unassembled WGS sequence"/>
</dbReference>
<dbReference type="InterPro" id="IPR036188">
    <property type="entry name" value="FAD/NAD-bd_sf"/>
</dbReference>
<dbReference type="Pfam" id="PF12831">
    <property type="entry name" value="FAD_oxidored"/>
    <property type="match status" value="1"/>
</dbReference>
<evidence type="ECO:0000313" key="7">
    <source>
        <dbReference type="EMBL" id="OAS15221.1"/>
    </source>
</evidence>